<dbReference type="Gene3D" id="3.40.50.300">
    <property type="entry name" value="P-loop containing nucleotide triphosphate hydrolases"/>
    <property type="match status" value="2"/>
</dbReference>
<sequence>MRLPRVPNSIAGPSRPRIPLSLPINAIHSSARYVSARAARITHSPYVGEALPVPFPQDPRAESRTPARTEVYLQDFEALGIKPGIARALRESFSQVVHPTFCQAQLIPAVLEGKDVLLRDITGSGKSFGLLLALLSRLRKGPAPGKHPGRTPEIPLETALLLVPHSNLALQLQYWARQLIPVSLFPDLAPVLSVVLRGTGTPMTELAERLRRTPPHILVGTATALVELAETDWAALGIPRLRTIAVDEADDLLGVPGVFASRKEQRNFAKHPPPALSLLRAILSERPKRPTSSVSRKSHDPLQAIFMSATLNRPVREFIKLELDCLSREKGGIVKVDVVNTRREFATRMRGKVEHYCLVVGEESVRDVRSASTDTRLNGARQEDMDEEDLEEGDMDQPYPSANGTPNPDAAHAGSTSPSPSADSPQQKTAQKEEPETPRQARAHPDRGHIIHELELFSTPLDASERPLLPLSLPSTQDEIIPNYPSQMFETIAAALALDVRRLAVLFVPPQVSVRRVVDLFGGLGVRARGLDLGSGEGGRGALAGSTQLVSSPSTVPQRPSQEQQGPEAQAQETQETQSPELLITSFPHSRGLDLPALSHVFLLGAAPSLTSYLHMAGRLGRRSALLAGVDAAAAGAVGMGPAGEGPAAAGWNEEEEVGPGKIITVVKEVMRPAWADDLRYGGGPDQLWGEERKVARLYRMMGVVPGRWAGEGEEDEGEGEAEELEEEE</sequence>
<dbReference type="InterPro" id="IPR027417">
    <property type="entry name" value="P-loop_NTPase"/>
</dbReference>
<feature type="compositionally biased region" description="Polar residues" evidence="7">
    <location>
        <begin position="547"/>
        <end position="560"/>
    </location>
</feature>
<keyword evidence="10" id="KW-1185">Reference proteome</keyword>
<evidence type="ECO:0000256" key="3">
    <source>
        <dbReference type="ARBA" id="ARBA00022801"/>
    </source>
</evidence>
<feature type="region of interest" description="Disordered" evidence="7">
    <location>
        <begin position="535"/>
        <end position="578"/>
    </location>
</feature>
<evidence type="ECO:0000256" key="5">
    <source>
        <dbReference type="ARBA" id="ARBA00022840"/>
    </source>
</evidence>
<name>M5FWL6_DACPD</name>
<feature type="compositionally biased region" description="Polar residues" evidence="7">
    <location>
        <begin position="414"/>
        <end position="429"/>
    </location>
</feature>
<dbReference type="InterPro" id="IPR014001">
    <property type="entry name" value="Helicase_ATP-bd"/>
</dbReference>
<dbReference type="GO" id="GO:0003724">
    <property type="term" value="F:RNA helicase activity"/>
    <property type="evidence" value="ECO:0007669"/>
    <property type="project" value="UniProtKB-EC"/>
</dbReference>
<feature type="region of interest" description="Disordered" evidence="7">
    <location>
        <begin position="367"/>
        <end position="447"/>
    </location>
</feature>
<dbReference type="GO" id="GO:0003676">
    <property type="term" value="F:nucleic acid binding"/>
    <property type="evidence" value="ECO:0007669"/>
    <property type="project" value="InterPro"/>
</dbReference>
<dbReference type="Proteomes" id="UP000030653">
    <property type="component" value="Unassembled WGS sequence"/>
</dbReference>
<accession>M5FWL6</accession>
<feature type="compositionally biased region" description="Basic and acidic residues" evidence="7">
    <location>
        <begin position="430"/>
        <end position="447"/>
    </location>
</feature>
<feature type="compositionally biased region" description="Low complexity" evidence="7">
    <location>
        <begin position="561"/>
        <end position="578"/>
    </location>
</feature>
<evidence type="ECO:0000259" key="8">
    <source>
        <dbReference type="PROSITE" id="PS51192"/>
    </source>
</evidence>
<dbReference type="GeneID" id="63685773"/>
<evidence type="ECO:0000313" key="10">
    <source>
        <dbReference type="Proteomes" id="UP000030653"/>
    </source>
</evidence>
<dbReference type="OMA" id="CLINTHY"/>
<evidence type="ECO:0000313" key="9">
    <source>
        <dbReference type="EMBL" id="EJT97816.1"/>
    </source>
</evidence>
<keyword evidence="5" id="KW-0067">ATP-binding</keyword>
<dbReference type="CDD" id="cd18785">
    <property type="entry name" value="SF2_C"/>
    <property type="match status" value="1"/>
</dbReference>
<gene>
    <name evidence="9" type="ORF">DACRYDRAFT_119046</name>
</gene>
<dbReference type="GO" id="GO:0005524">
    <property type="term" value="F:ATP binding"/>
    <property type="evidence" value="ECO:0007669"/>
    <property type="project" value="UniProtKB-KW"/>
</dbReference>
<evidence type="ECO:0000256" key="1">
    <source>
        <dbReference type="ARBA" id="ARBA00012552"/>
    </source>
</evidence>
<dbReference type="Pfam" id="PF00270">
    <property type="entry name" value="DEAD"/>
    <property type="match status" value="1"/>
</dbReference>
<dbReference type="SUPFAM" id="SSF52540">
    <property type="entry name" value="P-loop containing nucleoside triphosphate hydrolases"/>
    <property type="match status" value="2"/>
</dbReference>
<dbReference type="EC" id="3.6.4.13" evidence="1"/>
<keyword evidence="4" id="KW-0347">Helicase</keyword>
<dbReference type="SMART" id="SM00487">
    <property type="entry name" value="DEXDc"/>
    <property type="match status" value="1"/>
</dbReference>
<dbReference type="PROSITE" id="PS51192">
    <property type="entry name" value="HELICASE_ATP_BIND_1"/>
    <property type="match status" value="1"/>
</dbReference>
<evidence type="ECO:0000256" key="7">
    <source>
        <dbReference type="SAM" id="MobiDB-lite"/>
    </source>
</evidence>
<keyword evidence="3 9" id="KW-0378">Hydrolase</keyword>
<organism evidence="9 10">
    <name type="scientific">Dacryopinax primogenitus (strain DJM 731)</name>
    <name type="common">Brown rot fungus</name>
    <dbReference type="NCBI Taxonomy" id="1858805"/>
    <lineage>
        <taxon>Eukaryota</taxon>
        <taxon>Fungi</taxon>
        <taxon>Dikarya</taxon>
        <taxon>Basidiomycota</taxon>
        <taxon>Agaricomycotina</taxon>
        <taxon>Dacrymycetes</taxon>
        <taxon>Dacrymycetales</taxon>
        <taxon>Dacrymycetaceae</taxon>
        <taxon>Dacryopinax</taxon>
    </lineage>
</organism>
<dbReference type="Pfam" id="PF00271">
    <property type="entry name" value="Helicase_C"/>
    <property type="match status" value="1"/>
</dbReference>
<dbReference type="RefSeq" id="XP_040624714.1">
    <property type="nucleotide sequence ID" value="XM_040770711.1"/>
</dbReference>
<dbReference type="STRING" id="1858805.M5FWL6"/>
<dbReference type="InterPro" id="IPR001650">
    <property type="entry name" value="Helicase_C-like"/>
</dbReference>
<dbReference type="HOGENOM" id="CLU_019374_0_0_1"/>
<keyword evidence="2" id="KW-0547">Nucleotide-binding</keyword>
<dbReference type="PANTHER" id="PTHR47960">
    <property type="entry name" value="DEAD-BOX ATP-DEPENDENT RNA HELICASE 50"/>
    <property type="match status" value="1"/>
</dbReference>
<evidence type="ECO:0000256" key="2">
    <source>
        <dbReference type="ARBA" id="ARBA00022741"/>
    </source>
</evidence>
<feature type="region of interest" description="Disordered" evidence="7">
    <location>
        <begin position="708"/>
        <end position="729"/>
    </location>
</feature>
<feature type="compositionally biased region" description="Acidic residues" evidence="7">
    <location>
        <begin position="712"/>
        <end position="729"/>
    </location>
</feature>
<comment type="catalytic activity">
    <reaction evidence="6">
        <text>ATP + H2O = ADP + phosphate + H(+)</text>
        <dbReference type="Rhea" id="RHEA:13065"/>
        <dbReference type="ChEBI" id="CHEBI:15377"/>
        <dbReference type="ChEBI" id="CHEBI:15378"/>
        <dbReference type="ChEBI" id="CHEBI:30616"/>
        <dbReference type="ChEBI" id="CHEBI:43474"/>
        <dbReference type="ChEBI" id="CHEBI:456216"/>
        <dbReference type="EC" id="3.6.4.13"/>
    </reaction>
</comment>
<dbReference type="OrthoDB" id="10256233at2759"/>
<feature type="domain" description="Helicase ATP-binding" evidence="8">
    <location>
        <begin position="107"/>
        <end position="329"/>
    </location>
</feature>
<evidence type="ECO:0000256" key="4">
    <source>
        <dbReference type="ARBA" id="ARBA00022806"/>
    </source>
</evidence>
<dbReference type="GO" id="GO:0016787">
    <property type="term" value="F:hydrolase activity"/>
    <property type="evidence" value="ECO:0007669"/>
    <property type="project" value="UniProtKB-KW"/>
</dbReference>
<feature type="compositionally biased region" description="Acidic residues" evidence="7">
    <location>
        <begin position="384"/>
        <end position="395"/>
    </location>
</feature>
<dbReference type="EMBL" id="JH795875">
    <property type="protein sequence ID" value="EJT97816.1"/>
    <property type="molecule type" value="Genomic_DNA"/>
</dbReference>
<dbReference type="AlphaFoldDB" id="M5FWL6"/>
<evidence type="ECO:0000256" key="6">
    <source>
        <dbReference type="ARBA" id="ARBA00047984"/>
    </source>
</evidence>
<dbReference type="InterPro" id="IPR011545">
    <property type="entry name" value="DEAD/DEAH_box_helicase_dom"/>
</dbReference>
<protein>
    <recommendedName>
        <fullName evidence="1">RNA helicase</fullName>
        <ecNumber evidence="1">3.6.4.13</ecNumber>
    </recommendedName>
</protein>
<reference evidence="9 10" key="1">
    <citation type="journal article" date="2012" name="Science">
        <title>The Paleozoic origin of enzymatic lignin decomposition reconstructed from 31 fungal genomes.</title>
        <authorList>
            <person name="Floudas D."/>
            <person name="Binder M."/>
            <person name="Riley R."/>
            <person name="Barry K."/>
            <person name="Blanchette R.A."/>
            <person name="Henrissat B."/>
            <person name="Martinez A.T."/>
            <person name="Otillar R."/>
            <person name="Spatafora J.W."/>
            <person name="Yadav J.S."/>
            <person name="Aerts A."/>
            <person name="Benoit I."/>
            <person name="Boyd A."/>
            <person name="Carlson A."/>
            <person name="Copeland A."/>
            <person name="Coutinho P.M."/>
            <person name="de Vries R.P."/>
            <person name="Ferreira P."/>
            <person name="Findley K."/>
            <person name="Foster B."/>
            <person name="Gaskell J."/>
            <person name="Glotzer D."/>
            <person name="Gorecki P."/>
            <person name="Heitman J."/>
            <person name="Hesse C."/>
            <person name="Hori C."/>
            <person name="Igarashi K."/>
            <person name="Jurgens J.A."/>
            <person name="Kallen N."/>
            <person name="Kersten P."/>
            <person name="Kohler A."/>
            <person name="Kuees U."/>
            <person name="Kumar T.K.A."/>
            <person name="Kuo A."/>
            <person name="LaButti K."/>
            <person name="Larrondo L.F."/>
            <person name="Lindquist E."/>
            <person name="Ling A."/>
            <person name="Lombard V."/>
            <person name="Lucas S."/>
            <person name="Lundell T."/>
            <person name="Martin R."/>
            <person name="McLaughlin D.J."/>
            <person name="Morgenstern I."/>
            <person name="Morin E."/>
            <person name="Murat C."/>
            <person name="Nagy L.G."/>
            <person name="Nolan M."/>
            <person name="Ohm R.A."/>
            <person name="Patyshakuliyeva A."/>
            <person name="Rokas A."/>
            <person name="Ruiz-Duenas F.J."/>
            <person name="Sabat G."/>
            <person name="Salamov A."/>
            <person name="Samejima M."/>
            <person name="Schmutz J."/>
            <person name="Slot J.C."/>
            <person name="St John F."/>
            <person name="Stenlid J."/>
            <person name="Sun H."/>
            <person name="Sun S."/>
            <person name="Syed K."/>
            <person name="Tsang A."/>
            <person name="Wiebenga A."/>
            <person name="Young D."/>
            <person name="Pisabarro A."/>
            <person name="Eastwood D.C."/>
            <person name="Martin F."/>
            <person name="Cullen D."/>
            <person name="Grigoriev I.V."/>
            <person name="Hibbett D.S."/>
        </authorList>
    </citation>
    <scope>NUCLEOTIDE SEQUENCE [LARGE SCALE GENOMIC DNA]</scope>
    <source>
        <strain evidence="9 10">DJM-731 SS1</strain>
    </source>
</reference>
<proteinExistence type="predicted"/>